<organism evidence="2 3">
    <name type="scientific">Coregonus suidteri</name>
    <dbReference type="NCBI Taxonomy" id="861788"/>
    <lineage>
        <taxon>Eukaryota</taxon>
        <taxon>Metazoa</taxon>
        <taxon>Chordata</taxon>
        <taxon>Craniata</taxon>
        <taxon>Vertebrata</taxon>
        <taxon>Euteleostomi</taxon>
        <taxon>Actinopterygii</taxon>
        <taxon>Neopterygii</taxon>
        <taxon>Teleostei</taxon>
        <taxon>Protacanthopterygii</taxon>
        <taxon>Salmoniformes</taxon>
        <taxon>Salmonidae</taxon>
        <taxon>Coregoninae</taxon>
        <taxon>Coregonus</taxon>
    </lineage>
</organism>
<keyword evidence="3" id="KW-1185">Reference proteome</keyword>
<comment type="caution">
    <text evidence="2">The sequence shown here is derived from an EMBL/GenBank/DDBJ whole genome shotgun (WGS) entry which is preliminary data.</text>
</comment>
<evidence type="ECO:0000256" key="1">
    <source>
        <dbReference type="SAM" id="MobiDB-lite"/>
    </source>
</evidence>
<protein>
    <submittedName>
        <fullName evidence="2">Uncharacterized protein</fullName>
    </submittedName>
</protein>
<gene>
    <name evidence="2" type="ORF">J4Q44_G00125550</name>
</gene>
<dbReference type="AlphaFoldDB" id="A0AAN8M2G1"/>
<dbReference type="Proteomes" id="UP001356427">
    <property type="component" value="Unassembled WGS sequence"/>
</dbReference>
<feature type="region of interest" description="Disordered" evidence="1">
    <location>
        <begin position="151"/>
        <end position="203"/>
    </location>
</feature>
<accession>A0AAN8M2G1</accession>
<reference evidence="2 3" key="1">
    <citation type="submission" date="2021-04" db="EMBL/GenBank/DDBJ databases">
        <authorList>
            <person name="De Guttry C."/>
            <person name="Zahm M."/>
            <person name="Klopp C."/>
            <person name="Cabau C."/>
            <person name="Louis A."/>
            <person name="Berthelot C."/>
            <person name="Parey E."/>
            <person name="Roest Crollius H."/>
            <person name="Montfort J."/>
            <person name="Robinson-Rechavi M."/>
            <person name="Bucao C."/>
            <person name="Bouchez O."/>
            <person name="Gislard M."/>
            <person name="Lluch J."/>
            <person name="Milhes M."/>
            <person name="Lampietro C."/>
            <person name="Lopez Roques C."/>
            <person name="Donnadieu C."/>
            <person name="Braasch I."/>
            <person name="Desvignes T."/>
            <person name="Postlethwait J."/>
            <person name="Bobe J."/>
            <person name="Wedekind C."/>
            <person name="Guiguen Y."/>
        </authorList>
    </citation>
    <scope>NUCLEOTIDE SEQUENCE [LARGE SCALE GENOMIC DNA]</scope>
    <source>
        <strain evidence="2">Cs_M1</strain>
        <tissue evidence="2">Blood</tissue>
    </source>
</reference>
<evidence type="ECO:0000313" key="2">
    <source>
        <dbReference type="EMBL" id="KAK6317155.1"/>
    </source>
</evidence>
<proteinExistence type="predicted"/>
<sequence length="211" mass="22372">MRIDEFDELQEDSTIDESSIRIVQVVVLADPNASSASSINITVTPITSYVPSQFTSLQPVAMGHLTASDHRPFTLDSSILTVTFNAVTGSAMLHNGPTELTVETVGPGGGGTGPQSVTHFSNLTTFVNPMGQPLEARTLAWKPVRQAEGVQVNPVVEGAPGDAQDSETQSRLDKPRQHSSSSRPTQHSRCSATRLERGGAGHLTVLVKDSG</sequence>
<dbReference type="EMBL" id="JAGTTL010000010">
    <property type="protein sequence ID" value="KAK6317155.1"/>
    <property type="molecule type" value="Genomic_DNA"/>
</dbReference>
<evidence type="ECO:0000313" key="3">
    <source>
        <dbReference type="Proteomes" id="UP001356427"/>
    </source>
</evidence>
<feature type="compositionally biased region" description="Polar residues" evidence="1">
    <location>
        <begin position="178"/>
        <end position="191"/>
    </location>
</feature>
<name>A0AAN8M2G1_9TELE</name>